<dbReference type="PROSITE" id="PS00408">
    <property type="entry name" value="CONNEXINS_2"/>
    <property type="match status" value="2"/>
</dbReference>
<evidence type="ECO:0000259" key="11">
    <source>
        <dbReference type="SMART" id="SM00037"/>
    </source>
</evidence>
<reference evidence="13 14" key="1">
    <citation type="submission" date="2020-04" db="EMBL/GenBank/DDBJ databases">
        <title>Chromosome-level genome assembly of a cyprinid fish Onychostoma macrolepis by integration of Nanopore Sequencing, Bionano and Hi-C technology.</title>
        <authorList>
            <person name="Wang D."/>
        </authorList>
    </citation>
    <scope>NUCLEOTIDE SEQUENCE [LARGE SCALE GENOMIC DNA]</scope>
    <source>
        <strain evidence="13">SWU-2019</strain>
        <tissue evidence="13">Muscle</tissue>
    </source>
</reference>
<feature type="domain" description="Connexin cysteine-rich" evidence="12">
    <location>
        <begin position="427"/>
        <end position="493"/>
    </location>
</feature>
<dbReference type="GO" id="GO:0005922">
    <property type="term" value="C:connexin complex"/>
    <property type="evidence" value="ECO:0007669"/>
    <property type="project" value="InterPro"/>
</dbReference>
<dbReference type="InterPro" id="IPR038359">
    <property type="entry name" value="Connexin_N_sf"/>
</dbReference>
<dbReference type="GO" id="GO:0007267">
    <property type="term" value="P:cell-cell signaling"/>
    <property type="evidence" value="ECO:0007669"/>
    <property type="project" value="TreeGrafter"/>
</dbReference>
<feature type="transmembrane region" description="Helical" evidence="10">
    <location>
        <begin position="20"/>
        <end position="41"/>
    </location>
</feature>
<evidence type="ECO:0000256" key="10">
    <source>
        <dbReference type="SAM" id="Phobius"/>
    </source>
</evidence>
<evidence type="ECO:0000256" key="4">
    <source>
        <dbReference type="ARBA" id="ARBA00022692"/>
    </source>
</evidence>
<dbReference type="InterPro" id="IPR013092">
    <property type="entry name" value="Connexin_N"/>
</dbReference>
<dbReference type="InterPro" id="IPR000500">
    <property type="entry name" value="Connexin"/>
</dbReference>
<protein>
    <recommendedName>
        <fullName evidence="9">Gap junction protein</fullName>
    </recommendedName>
</protein>
<evidence type="ECO:0000256" key="6">
    <source>
        <dbReference type="ARBA" id="ARBA00022949"/>
    </source>
</evidence>
<name>A0A7J6BYB4_9TELE</name>
<keyword evidence="14" id="KW-1185">Reference proteome</keyword>
<organism evidence="13 14">
    <name type="scientific">Onychostoma macrolepis</name>
    <dbReference type="NCBI Taxonomy" id="369639"/>
    <lineage>
        <taxon>Eukaryota</taxon>
        <taxon>Metazoa</taxon>
        <taxon>Chordata</taxon>
        <taxon>Craniata</taxon>
        <taxon>Vertebrata</taxon>
        <taxon>Euteleostomi</taxon>
        <taxon>Actinopterygii</taxon>
        <taxon>Neopterygii</taxon>
        <taxon>Teleostei</taxon>
        <taxon>Ostariophysi</taxon>
        <taxon>Cypriniformes</taxon>
        <taxon>Cyprinidae</taxon>
        <taxon>Acrossocheilinae</taxon>
        <taxon>Onychostoma</taxon>
    </lineage>
</organism>
<feature type="transmembrane region" description="Helical" evidence="10">
    <location>
        <begin position="194"/>
        <end position="219"/>
    </location>
</feature>
<dbReference type="PRINTS" id="PR00206">
    <property type="entry name" value="CONNEXIN"/>
</dbReference>
<keyword evidence="3" id="KW-1003">Cell membrane</keyword>
<dbReference type="Proteomes" id="UP000579812">
    <property type="component" value="Unassembled WGS sequence"/>
</dbReference>
<keyword evidence="7 10" id="KW-1133">Transmembrane helix</keyword>
<dbReference type="FunFam" id="1.20.1440.80:FF:000001">
    <property type="entry name" value="Gap junction alpha-1"/>
    <property type="match status" value="2"/>
</dbReference>
<dbReference type="Pfam" id="PF00029">
    <property type="entry name" value="Connexin"/>
    <property type="match status" value="2"/>
</dbReference>
<dbReference type="SMART" id="SM00037">
    <property type="entry name" value="CNX"/>
    <property type="match status" value="2"/>
</dbReference>
<feature type="transmembrane region" description="Helical" evidence="10">
    <location>
        <begin position="414"/>
        <end position="438"/>
    </location>
</feature>
<feature type="domain" description="Connexin cysteine-rich" evidence="12">
    <location>
        <begin position="151"/>
        <end position="217"/>
    </location>
</feature>
<comment type="subcellular location">
    <subcellularLocation>
        <location evidence="1">Cell junction</location>
        <location evidence="1">Gap junction</location>
    </subcellularLocation>
    <subcellularLocation>
        <location evidence="2 9">Cell membrane</location>
        <topology evidence="2 9">Multi-pass membrane protein</topology>
    </subcellularLocation>
</comment>
<keyword evidence="8 10" id="KW-0472">Membrane</keyword>
<evidence type="ECO:0000256" key="3">
    <source>
        <dbReference type="ARBA" id="ARBA00022475"/>
    </source>
</evidence>
<evidence type="ECO:0000256" key="9">
    <source>
        <dbReference type="RuleBase" id="RU000630"/>
    </source>
</evidence>
<feature type="domain" description="Connexin N-terminal" evidence="11">
    <location>
        <begin position="319"/>
        <end position="352"/>
    </location>
</feature>
<dbReference type="InterPro" id="IPR017990">
    <property type="entry name" value="Connexin_CS"/>
</dbReference>
<evidence type="ECO:0000256" key="5">
    <source>
        <dbReference type="ARBA" id="ARBA00022868"/>
    </source>
</evidence>
<gene>
    <name evidence="13" type="ORF">G5714_019907</name>
</gene>
<comment type="caution">
    <text evidence="13">The sequence shown here is derived from an EMBL/GenBank/DDBJ whole genome shotgun (WGS) entry which is preliminary data.</text>
</comment>
<dbReference type="PANTHER" id="PTHR11984">
    <property type="entry name" value="CONNEXIN"/>
    <property type="match status" value="1"/>
</dbReference>
<evidence type="ECO:0000313" key="14">
    <source>
        <dbReference type="Proteomes" id="UP000579812"/>
    </source>
</evidence>
<comment type="function">
    <text evidence="9">One gap junction consists of a cluster of closely packed pairs of transmembrane channels, the connexons, through which materials of low MW diffuse from one cell to a neighboring cell.</text>
</comment>
<keyword evidence="5 9" id="KW-0303">Gap junction</keyword>
<dbReference type="Gene3D" id="1.20.1440.80">
    <property type="entry name" value="Gap junction channel protein cysteine-rich domain"/>
    <property type="match status" value="2"/>
</dbReference>
<sequence>MGDWGFLSALLDKVQSHSTVIGKIWMSVLFIFRILVLGAAAESVWGDEQSNLVCNTMQPGCENVCYDWQFPISHIRFWVLQIIFVSTPTLVYLGHAVQVIHQENKLREKIQSHGEGHKLKAPKYTDESGHIKIKGNLLGSYLTQLFFKIILEIAFIVGQYYLYGFIMIAKFSCSQSPCPYTVECFMSRPTEKTIFIIFMLVVACVSLVLNVIEVFYLLCTRVGCRNRKRQTHNITSAKNPATLPASWMTSEDALKQNKMNKHCHSFPGREDTKGTSMGEWGFLSKLLDKVQSHSTVIGKVWLTVLFVFRIMVLGAGAEKVWSDEQSKMICNTKQPGCTNVCYDHTFPISHIRFWVLQIIFVSTPTLLYFGHVLHILHKEKKLRKQIESHEEKQGLKHPKYTDDHGKVIIKGQLLGSYLASLFVKILLEAAFIAGQYYIYGFIMIPKIECSQSPCPHTVECYMSRPTEKTIFIIFMLVVSCISLLLNIIEMFYLICRRSRRHRGTQMSTFSQGLNGSNMYIKGTSKSTLT</sequence>
<evidence type="ECO:0000256" key="2">
    <source>
        <dbReference type="ARBA" id="ARBA00004651"/>
    </source>
</evidence>
<evidence type="ECO:0000259" key="12">
    <source>
        <dbReference type="SMART" id="SM01089"/>
    </source>
</evidence>
<dbReference type="AlphaFoldDB" id="A0A7J6BYB4"/>
<keyword evidence="4 9" id="KW-0812">Transmembrane</keyword>
<comment type="similarity">
    <text evidence="9">Belongs to the connexin family.</text>
</comment>
<comment type="subunit">
    <text evidence="9">A connexon is composed of a hexamer of connexins.</text>
</comment>
<feature type="domain" description="Connexin N-terminal" evidence="11">
    <location>
        <begin position="43"/>
        <end position="76"/>
    </location>
</feature>
<feature type="transmembrane region" description="Helical" evidence="10">
    <location>
        <begin position="296"/>
        <end position="317"/>
    </location>
</feature>
<dbReference type="PANTHER" id="PTHR11984:SF109">
    <property type="entry name" value="CONNEXIN 28.1-RELATED"/>
    <property type="match status" value="1"/>
</dbReference>
<dbReference type="SMART" id="SM01089">
    <property type="entry name" value="Connexin_CCC"/>
    <property type="match status" value="2"/>
</dbReference>
<evidence type="ECO:0000313" key="13">
    <source>
        <dbReference type="EMBL" id="KAF4099781.1"/>
    </source>
</evidence>
<evidence type="ECO:0000256" key="1">
    <source>
        <dbReference type="ARBA" id="ARBA00004610"/>
    </source>
</evidence>
<accession>A0A7J6BYB4</accession>
<dbReference type="EMBL" id="JAAMOB010000020">
    <property type="protein sequence ID" value="KAF4099781.1"/>
    <property type="molecule type" value="Genomic_DNA"/>
</dbReference>
<feature type="transmembrane region" description="Helical" evidence="10">
    <location>
        <begin position="78"/>
        <end position="100"/>
    </location>
</feature>
<dbReference type="GO" id="GO:0005243">
    <property type="term" value="F:gap junction channel activity"/>
    <property type="evidence" value="ECO:0007669"/>
    <property type="project" value="TreeGrafter"/>
</dbReference>
<evidence type="ECO:0000256" key="8">
    <source>
        <dbReference type="ARBA" id="ARBA00023136"/>
    </source>
</evidence>
<feature type="transmembrane region" description="Helical" evidence="10">
    <location>
        <begin position="354"/>
        <end position="376"/>
    </location>
</feature>
<proteinExistence type="inferred from homology"/>
<evidence type="ECO:0000256" key="7">
    <source>
        <dbReference type="ARBA" id="ARBA00022989"/>
    </source>
</evidence>
<dbReference type="PROSITE" id="PS00407">
    <property type="entry name" value="CONNEXINS_1"/>
    <property type="match status" value="2"/>
</dbReference>
<feature type="transmembrane region" description="Helical" evidence="10">
    <location>
        <begin position="141"/>
        <end position="162"/>
    </location>
</feature>
<feature type="transmembrane region" description="Helical" evidence="10">
    <location>
        <begin position="470"/>
        <end position="495"/>
    </location>
</feature>
<dbReference type="InterPro" id="IPR019570">
    <property type="entry name" value="Connexin_CCC"/>
</dbReference>
<keyword evidence="6" id="KW-0965">Cell junction</keyword>